<gene>
    <name evidence="10" type="ORF">SAMN05443432_101609</name>
</gene>
<evidence type="ECO:0000256" key="7">
    <source>
        <dbReference type="ARBA" id="ARBA00023136"/>
    </source>
</evidence>
<evidence type="ECO:0000313" key="10">
    <source>
        <dbReference type="EMBL" id="SHL47366.1"/>
    </source>
</evidence>
<reference evidence="10 11" key="1">
    <citation type="submission" date="2016-11" db="EMBL/GenBank/DDBJ databases">
        <authorList>
            <person name="Varghese N."/>
            <person name="Submissions S."/>
        </authorList>
    </citation>
    <scope>NUCLEOTIDE SEQUENCE [LARGE SCALE GENOMIC DNA]</scope>
    <source>
        <strain evidence="10 11">DSM 28249</strain>
    </source>
</reference>
<evidence type="ECO:0000256" key="3">
    <source>
        <dbReference type="ARBA" id="ARBA00022448"/>
    </source>
</evidence>
<feature type="transmembrane region" description="Helical" evidence="8">
    <location>
        <begin position="221"/>
        <end position="244"/>
    </location>
</feature>
<feature type="transmembrane region" description="Helical" evidence="8">
    <location>
        <begin position="292"/>
        <end position="312"/>
    </location>
</feature>
<feature type="transmembrane region" description="Helical" evidence="8">
    <location>
        <begin position="134"/>
        <end position="150"/>
    </location>
</feature>
<feature type="transmembrane region" description="Helical" evidence="8">
    <location>
        <begin position="256"/>
        <end position="280"/>
    </location>
</feature>
<evidence type="ECO:0000259" key="9">
    <source>
        <dbReference type="PROSITE" id="PS50928"/>
    </source>
</evidence>
<dbReference type="InterPro" id="IPR000515">
    <property type="entry name" value="MetI-like"/>
</dbReference>
<dbReference type="PROSITE" id="PS50928">
    <property type="entry name" value="ABC_TM1"/>
    <property type="match status" value="1"/>
</dbReference>
<dbReference type="AlphaFoldDB" id="A0A1M7AXN2"/>
<dbReference type="InterPro" id="IPR010065">
    <property type="entry name" value="AA_ABC_transptr_permease_3TM"/>
</dbReference>
<evidence type="ECO:0000256" key="6">
    <source>
        <dbReference type="ARBA" id="ARBA00022989"/>
    </source>
</evidence>
<dbReference type="Proteomes" id="UP000322545">
    <property type="component" value="Unassembled WGS sequence"/>
</dbReference>
<dbReference type="GO" id="GO:0022857">
    <property type="term" value="F:transmembrane transporter activity"/>
    <property type="evidence" value="ECO:0007669"/>
    <property type="project" value="InterPro"/>
</dbReference>
<feature type="transmembrane region" description="Helical" evidence="8">
    <location>
        <begin position="156"/>
        <end position="172"/>
    </location>
</feature>
<evidence type="ECO:0000256" key="5">
    <source>
        <dbReference type="ARBA" id="ARBA00022692"/>
    </source>
</evidence>
<feature type="transmembrane region" description="Helical" evidence="8">
    <location>
        <begin position="108"/>
        <end position="127"/>
    </location>
</feature>
<evidence type="ECO:0000256" key="4">
    <source>
        <dbReference type="ARBA" id="ARBA00022475"/>
    </source>
</evidence>
<dbReference type="InterPro" id="IPR035906">
    <property type="entry name" value="MetI-like_sf"/>
</dbReference>
<keyword evidence="5 8" id="KW-0812">Transmembrane</keyword>
<keyword evidence="4" id="KW-1003">Cell membrane</keyword>
<feature type="domain" description="ABC transmembrane type-1" evidence="9">
    <location>
        <begin position="221"/>
        <end position="416"/>
    </location>
</feature>
<feature type="transmembrane region" description="Helical" evidence="8">
    <location>
        <begin position="179"/>
        <end position="201"/>
    </location>
</feature>
<evidence type="ECO:0000256" key="2">
    <source>
        <dbReference type="ARBA" id="ARBA00010072"/>
    </source>
</evidence>
<dbReference type="Pfam" id="PF00528">
    <property type="entry name" value="BPD_transp_1"/>
    <property type="match status" value="1"/>
</dbReference>
<accession>A0A1M7AXN2</accession>
<dbReference type="GO" id="GO:0006865">
    <property type="term" value="P:amino acid transport"/>
    <property type="evidence" value="ECO:0007669"/>
    <property type="project" value="TreeGrafter"/>
</dbReference>
<dbReference type="CDD" id="cd06261">
    <property type="entry name" value="TM_PBP2"/>
    <property type="match status" value="1"/>
</dbReference>
<dbReference type="NCBIfam" id="TIGR01726">
    <property type="entry name" value="HEQRo_perm_3TM"/>
    <property type="match status" value="1"/>
</dbReference>
<dbReference type="PANTHER" id="PTHR30614:SF41">
    <property type="entry name" value="INNER MEMBRANE AMINO-ACID ABC TRANSPORTER PERMEASE PROTEIN YHDY"/>
    <property type="match status" value="1"/>
</dbReference>
<feature type="transmembrane region" description="Helical" evidence="8">
    <location>
        <begin position="367"/>
        <end position="387"/>
    </location>
</feature>
<comment type="subcellular location">
    <subcellularLocation>
        <location evidence="1">Cell inner membrane</location>
        <topology evidence="1">Multi-pass membrane protein</topology>
    </subcellularLocation>
    <subcellularLocation>
        <location evidence="8">Cell membrane</location>
        <topology evidence="8">Multi-pass membrane protein</topology>
    </subcellularLocation>
</comment>
<feature type="transmembrane region" description="Helical" evidence="8">
    <location>
        <begin position="393"/>
        <end position="412"/>
    </location>
</feature>
<organism evidence="10 11">
    <name type="scientific">Roseovarius litoreus</name>
    <dbReference type="NCBI Taxonomy" id="1155722"/>
    <lineage>
        <taxon>Bacteria</taxon>
        <taxon>Pseudomonadati</taxon>
        <taxon>Pseudomonadota</taxon>
        <taxon>Alphaproteobacteria</taxon>
        <taxon>Rhodobacterales</taxon>
        <taxon>Roseobacteraceae</taxon>
        <taxon>Roseovarius</taxon>
    </lineage>
</organism>
<dbReference type="Gene3D" id="1.10.3720.10">
    <property type="entry name" value="MetI-like"/>
    <property type="match status" value="1"/>
</dbReference>
<keyword evidence="3 8" id="KW-0813">Transport</keyword>
<feature type="transmembrane region" description="Helical" evidence="8">
    <location>
        <begin position="41"/>
        <end position="63"/>
    </location>
</feature>
<dbReference type="RefSeq" id="WP_149778152.1">
    <property type="nucleotide sequence ID" value="NZ_FRCB01000001.1"/>
</dbReference>
<sequence>MSKSDIAFVRREMLPEKAPPATAAGPIKWVRDNLFPGPINTVMTLLAIYFIYQIVSGAMPWFLNGVWTTSSLAECREVLQGATGGCFSVLTERWNQLLFGFQYPSEQYWRPTLAFVLLFVAVAPVLFVALPRKLLIFTGLYPFIAFWLIWGGTLLVPLVALIGLIVGYVVFLRFETKGFATAALTGVVAVVLVWWLGGFVSAAASETLALTPVPSRDMGGFMLNMILGTVCVSLSLPFGILLALGRQSDMPIIKWICVIFIEFIRGVPLITLLFVANVVLAYFLPPGSNFDLILRVIIMITMFASAYIAEVIRGGLAALPRGQYEAADSLGLDYAQSMRLIILPQALKISIPGIVNVSVGLFKDTTLVSVISMFDLVGMIRGPILAATEWNGVYWELWGFAVVLFFVVCYGISQYSQWLERQLQRDHR</sequence>
<evidence type="ECO:0000256" key="1">
    <source>
        <dbReference type="ARBA" id="ARBA00004429"/>
    </source>
</evidence>
<dbReference type="InterPro" id="IPR043429">
    <property type="entry name" value="ArtM/GltK/GlnP/TcyL/YhdX-like"/>
</dbReference>
<proteinExistence type="inferred from homology"/>
<keyword evidence="6 8" id="KW-1133">Transmembrane helix</keyword>
<keyword evidence="11" id="KW-1185">Reference proteome</keyword>
<dbReference type="PANTHER" id="PTHR30614">
    <property type="entry name" value="MEMBRANE COMPONENT OF AMINO ACID ABC TRANSPORTER"/>
    <property type="match status" value="1"/>
</dbReference>
<dbReference type="GO" id="GO:0043190">
    <property type="term" value="C:ATP-binding cassette (ABC) transporter complex"/>
    <property type="evidence" value="ECO:0007669"/>
    <property type="project" value="InterPro"/>
</dbReference>
<protein>
    <submittedName>
        <fullName evidence="10">L-glutamine ABC transporter membrane protein /L-glutamate ABC transporter membrane protein /L-aspartate ABC transporter membrane protein /L-asparagine ABC transporter membrane protein</fullName>
    </submittedName>
</protein>
<keyword evidence="7 8" id="KW-0472">Membrane</keyword>
<name>A0A1M7AXN2_9RHOB</name>
<comment type="similarity">
    <text evidence="2">Belongs to the binding-protein-dependent transport system permease family. HisMQ subfamily.</text>
</comment>
<evidence type="ECO:0000256" key="8">
    <source>
        <dbReference type="RuleBase" id="RU363032"/>
    </source>
</evidence>
<dbReference type="EMBL" id="FRCB01000001">
    <property type="protein sequence ID" value="SHL47366.1"/>
    <property type="molecule type" value="Genomic_DNA"/>
</dbReference>
<evidence type="ECO:0000313" key="11">
    <source>
        <dbReference type="Proteomes" id="UP000322545"/>
    </source>
</evidence>
<dbReference type="SUPFAM" id="SSF161098">
    <property type="entry name" value="MetI-like"/>
    <property type="match status" value="1"/>
</dbReference>